<protein>
    <submittedName>
        <fullName evidence="2">Uncharacterized protein</fullName>
    </submittedName>
</protein>
<evidence type="ECO:0000313" key="3">
    <source>
        <dbReference type="Proteomes" id="UP000583929"/>
    </source>
</evidence>
<accession>A0A7J6GKK9</accession>
<organism evidence="2 3">
    <name type="scientific">Cannabis sativa</name>
    <name type="common">Hemp</name>
    <name type="synonym">Marijuana</name>
    <dbReference type="NCBI Taxonomy" id="3483"/>
    <lineage>
        <taxon>Eukaryota</taxon>
        <taxon>Viridiplantae</taxon>
        <taxon>Streptophyta</taxon>
        <taxon>Embryophyta</taxon>
        <taxon>Tracheophyta</taxon>
        <taxon>Spermatophyta</taxon>
        <taxon>Magnoliopsida</taxon>
        <taxon>eudicotyledons</taxon>
        <taxon>Gunneridae</taxon>
        <taxon>Pentapetalae</taxon>
        <taxon>rosids</taxon>
        <taxon>fabids</taxon>
        <taxon>Rosales</taxon>
        <taxon>Cannabaceae</taxon>
        <taxon>Cannabis</taxon>
    </lineage>
</organism>
<dbReference type="InterPro" id="IPR004252">
    <property type="entry name" value="Probable_transposase_24"/>
</dbReference>
<reference evidence="2 3" key="1">
    <citation type="journal article" date="2020" name="bioRxiv">
        <title>Sequence and annotation of 42 cannabis genomes reveals extensive copy number variation in cannabinoid synthesis and pathogen resistance genes.</title>
        <authorList>
            <person name="Mckernan K.J."/>
            <person name="Helbert Y."/>
            <person name="Kane L.T."/>
            <person name="Ebling H."/>
            <person name="Zhang L."/>
            <person name="Liu B."/>
            <person name="Eaton Z."/>
            <person name="Mclaughlin S."/>
            <person name="Kingan S."/>
            <person name="Baybayan P."/>
            <person name="Concepcion G."/>
            <person name="Jordan M."/>
            <person name="Riva A."/>
            <person name="Barbazuk W."/>
            <person name="Harkins T."/>
        </authorList>
    </citation>
    <scope>NUCLEOTIDE SEQUENCE [LARGE SCALE GENOMIC DNA]</scope>
    <source>
        <strain evidence="3">cv. Jamaican Lion 4</strain>
        <tissue evidence="2">Leaf</tissue>
    </source>
</reference>
<keyword evidence="3" id="KW-1185">Reference proteome</keyword>
<dbReference type="PANTHER" id="PTHR33144:SF55">
    <property type="entry name" value="CHROMATIN REMODELER BROMODOMAIN FAMILY"/>
    <property type="match status" value="1"/>
</dbReference>
<comment type="caution">
    <text evidence="2">The sequence shown here is derived from an EMBL/GenBank/DDBJ whole genome shotgun (WGS) entry which is preliminary data.</text>
</comment>
<name>A0A7J6GKK9_CANSA</name>
<evidence type="ECO:0000313" key="2">
    <source>
        <dbReference type="EMBL" id="KAF4383348.1"/>
    </source>
</evidence>
<feature type="coiled-coil region" evidence="1">
    <location>
        <begin position="292"/>
        <end position="326"/>
    </location>
</feature>
<dbReference type="AlphaFoldDB" id="A0A7J6GKK9"/>
<sequence>MDPYMRYRLATQDCSESFTDILTNDNSEKKTRGPTQMREIWGNRDGGKIKITCNDLGQPHDKNADILSSFIGTLVRDGKNAPINYENWHKVPVKYKYGMWKILQEKFEIPLDAKIWTFRMFGKKLREWKCFLKNTYYLEHLSFEEQKKYKDKRVYDDQWEELIKYWATEKAKSKSTKNKSSRAKKQYNHTTGRKSFAQLRTLQKADGASTPTRATMFKICYAKRKKSVINEKTEEAMLQLQEKEELNEDASKEKSMNDTFSEVMGREKHGSVRMFGFGVCPSDVWKDKSTWKRSQNKYVDALESKVNDLESQVENLKAMLNNQSNDNDIPTAQALQFGDNATSSNLDINAITSLNKETRRQLLFSSSAYDTPVVEECNEISKAHTSSTFSILP</sequence>
<keyword evidence="1" id="KW-0175">Coiled coil</keyword>
<dbReference type="Pfam" id="PF03004">
    <property type="entry name" value="Transposase_24"/>
    <property type="match status" value="1"/>
</dbReference>
<evidence type="ECO:0000256" key="1">
    <source>
        <dbReference type="SAM" id="Coils"/>
    </source>
</evidence>
<proteinExistence type="predicted"/>
<dbReference type="PANTHER" id="PTHR33144">
    <property type="entry name" value="OS10G0409366 PROTEIN-RELATED"/>
    <property type="match status" value="1"/>
</dbReference>
<dbReference type="Proteomes" id="UP000583929">
    <property type="component" value="Unassembled WGS sequence"/>
</dbReference>
<gene>
    <name evidence="2" type="ORF">G4B88_023922</name>
</gene>
<dbReference type="EMBL" id="JAATIQ010000098">
    <property type="protein sequence ID" value="KAF4383348.1"/>
    <property type="molecule type" value="Genomic_DNA"/>
</dbReference>